<accession>A0ABR0PHY9</accession>
<keyword evidence="7 10" id="KW-0238">DNA-binding</keyword>
<dbReference type="InterPro" id="IPR005786">
    <property type="entry name" value="B_amino_transII"/>
</dbReference>
<dbReference type="PROSITE" id="PS00027">
    <property type="entry name" value="HOMEOBOX_1"/>
    <property type="match status" value="1"/>
</dbReference>
<evidence type="ECO:0000256" key="4">
    <source>
        <dbReference type="ARBA" id="ARBA00022576"/>
    </source>
</evidence>
<comment type="cofactor">
    <cofactor evidence="1 12">
        <name>pyridoxal 5'-phosphate</name>
        <dbReference type="ChEBI" id="CHEBI:597326"/>
    </cofactor>
</comment>
<dbReference type="EMBL" id="JARKNE010000006">
    <property type="protein sequence ID" value="KAK5824042.1"/>
    <property type="molecule type" value="Genomic_DNA"/>
</dbReference>
<reference evidence="17 18" key="1">
    <citation type="submission" date="2023-03" db="EMBL/GenBank/DDBJ databases">
        <title>WGS of Gossypium arboreum.</title>
        <authorList>
            <person name="Yu D."/>
        </authorList>
    </citation>
    <scope>NUCLEOTIDE SEQUENCE [LARGE SCALE GENOMIC DNA]</scope>
    <source>
        <tissue evidence="17">Leaf</tissue>
    </source>
</reference>
<dbReference type="InterPro" id="IPR005539">
    <property type="entry name" value="ELK_dom"/>
</dbReference>
<dbReference type="Pfam" id="PF03790">
    <property type="entry name" value="KNOX1"/>
    <property type="match status" value="1"/>
</dbReference>
<feature type="region of interest" description="Disordered" evidence="14">
    <location>
        <begin position="215"/>
        <end position="242"/>
    </location>
</feature>
<comment type="similarity">
    <text evidence="11">Belongs to the TALE/KNOX homeobox family.</text>
</comment>
<comment type="catalytic activity">
    <reaction evidence="13">
        <text>L-valine + 2-oxoglutarate = 3-methyl-2-oxobutanoate + L-glutamate</text>
        <dbReference type="Rhea" id="RHEA:24813"/>
        <dbReference type="ChEBI" id="CHEBI:11851"/>
        <dbReference type="ChEBI" id="CHEBI:16810"/>
        <dbReference type="ChEBI" id="CHEBI:29985"/>
        <dbReference type="ChEBI" id="CHEBI:57762"/>
        <dbReference type="EC" id="2.6.1.42"/>
    </reaction>
</comment>
<evidence type="ECO:0000256" key="12">
    <source>
        <dbReference type="RuleBase" id="RU004516"/>
    </source>
</evidence>
<dbReference type="InterPro" id="IPR043131">
    <property type="entry name" value="BCAT-like_N"/>
</dbReference>
<keyword evidence="13" id="KW-0028">Amino-acid biosynthesis</keyword>
<evidence type="ECO:0000256" key="11">
    <source>
        <dbReference type="PROSITE-ProRule" id="PRU00559"/>
    </source>
</evidence>
<comment type="subcellular location">
    <subcellularLocation>
        <location evidence="2 10">Nucleus</location>
    </subcellularLocation>
</comment>
<comment type="catalytic activity">
    <reaction evidence="13">
        <text>L-leucine + 2-oxoglutarate = 4-methyl-2-oxopentanoate + L-glutamate</text>
        <dbReference type="Rhea" id="RHEA:18321"/>
        <dbReference type="ChEBI" id="CHEBI:16810"/>
        <dbReference type="ChEBI" id="CHEBI:17865"/>
        <dbReference type="ChEBI" id="CHEBI:29985"/>
        <dbReference type="ChEBI" id="CHEBI:57427"/>
        <dbReference type="EC" id="2.6.1.42"/>
    </reaction>
</comment>
<comment type="catalytic activity">
    <reaction evidence="13">
        <text>L-isoleucine + 2-oxoglutarate = (S)-3-methyl-2-oxopentanoate + L-glutamate</text>
        <dbReference type="Rhea" id="RHEA:24801"/>
        <dbReference type="ChEBI" id="CHEBI:16810"/>
        <dbReference type="ChEBI" id="CHEBI:29985"/>
        <dbReference type="ChEBI" id="CHEBI:35146"/>
        <dbReference type="ChEBI" id="CHEBI:58045"/>
        <dbReference type="EC" id="2.6.1.42"/>
    </reaction>
</comment>
<protein>
    <recommendedName>
        <fullName evidence="13">Branched-chain-amino-acid aminotransferase</fullName>
        <ecNumber evidence="13">2.6.1.42</ecNumber>
    </recommendedName>
</protein>
<dbReference type="PANTHER" id="PTHR42825:SF10">
    <property type="entry name" value="BRANCHED-CHAIN-AMINO-ACID AMINOTRANSFERASE"/>
    <property type="match status" value="1"/>
</dbReference>
<comment type="caution">
    <text evidence="17">The sequence shown here is derived from an EMBL/GenBank/DDBJ whole genome shotgun (WGS) entry which is preliminary data.</text>
</comment>
<evidence type="ECO:0000256" key="3">
    <source>
        <dbReference type="ARBA" id="ARBA00009320"/>
    </source>
</evidence>
<dbReference type="InterPro" id="IPR018300">
    <property type="entry name" value="Aminotrans_IV_CS"/>
</dbReference>
<feature type="region of interest" description="Disordered" evidence="14">
    <location>
        <begin position="460"/>
        <end position="511"/>
    </location>
</feature>
<dbReference type="SMART" id="SM01256">
    <property type="entry name" value="KNOX2"/>
    <property type="match status" value="1"/>
</dbReference>
<dbReference type="SUPFAM" id="SSF46689">
    <property type="entry name" value="Homeodomain-like"/>
    <property type="match status" value="1"/>
</dbReference>
<evidence type="ECO:0000259" key="15">
    <source>
        <dbReference type="PROSITE" id="PS50071"/>
    </source>
</evidence>
<feature type="domain" description="Homeobox" evidence="15">
    <location>
        <begin position="265"/>
        <end position="328"/>
    </location>
</feature>
<dbReference type="InterPro" id="IPR005541">
    <property type="entry name" value="KNOX2"/>
</dbReference>
<evidence type="ECO:0000256" key="5">
    <source>
        <dbReference type="ARBA" id="ARBA00022679"/>
    </source>
</evidence>
<feature type="domain" description="ELK" evidence="16">
    <location>
        <begin position="245"/>
        <end position="265"/>
    </location>
</feature>
<dbReference type="SUPFAM" id="SSF54928">
    <property type="entry name" value="RNA-binding domain, RBD"/>
    <property type="match status" value="1"/>
</dbReference>
<dbReference type="CDD" id="cd01557">
    <property type="entry name" value="BCAT_beta_family"/>
    <property type="match status" value="1"/>
</dbReference>
<dbReference type="InterPro" id="IPR001356">
    <property type="entry name" value="HD"/>
</dbReference>
<dbReference type="InterPro" id="IPR043132">
    <property type="entry name" value="BCAT-like_C"/>
</dbReference>
<dbReference type="InterPro" id="IPR008422">
    <property type="entry name" value="KN_HD"/>
</dbReference>
<evidence type="ECO:0000256" key="13">
    <source>
        <dbReference type="RuleBase" id="RU004517"/>
    </source>
</evidence>
<sequence length="924" mass="104949">MEYNQINENNSTSRGNFLYASQVLASNGSPYGRTSSGSIPPVLTSFHLQPSDQHPIVKTEASTSQHAQKFHYNNNNNNPLLRGHQPIHHQQEGNESSSEVEAIKAKIIAHPQYSNLLEAYMDCQKVGAPPEVVARLAAVRQEFEARQRSSVTSRDNSKDAELDQFMEAYYDMLVKYREELTRPIQEAWDFMRRIEAQLNMLGNGPVRIFNSDEKCEGVGSSEEDQDNSGGETELPEIDPRAEDRELKNHLLRKYSGYLSSLKQELSKKKKKGKLPKEARQKLLSWWELHYKWPYPSETEKVALAESTGLDQKQINNWFINQRKRHWKPSEDMQFMVMDGLHPQNAALYMDGHYMVTLQSQCMFFRYYKHPNYNVVHSSSFYQLHKIWDVCFFVAHVRWYAVVLCLQVEGHGRFGFIRFESMADAKRIIERLNGFRSFGFRIGVNLAQIWGESHLLKKREAKNMNRQGTNVKGSLPDRGVKGKTSIELDKKSDRNDDEKNMSSESKERSEFESMVKVLSSRNMMQKKWTRQSGERLMMNYTTDNNRNLQFYTPNMKQFVSLQAQHHLHLAATSSHGWLRATPSDAHSETSADKRWDSLAFNPVKTDYIYVMKSCKDGSFSNGGLRQYGNIEISPSAAVLNYGQGIIENLKAYKNKNGSIILFRVEENGLRMRVGADRMCMPAPTIEQFVEAVTSTVSANERWVPPSNKGFLHVQPLLMGNGPVLSLIPAPEFIFLIYVTPVRNYFEGGLKPINVVVENDIHRATLGGVGNIKAIGNYAGIMKAQAKAKANGFSDVLYLDSIHNRYLEEFSTANVFVVKDNTISTPVLGGTILPGITRKSIIEIAHRQGFKVEERLVPVEELFDADEVFCCGNAVCVLPVGSITLNGKRVDYGESEFVVSQQLYSALANIQMGLIEDKMGWTTLLN</sequence>
<dbReference type="InterPro" id="IPR036038">
    <property type="entry name" value="Aminotransferase-like"/>
</dbReference>
<dbReference type="NCBIfam" id="TIGR01123">
    <property type="entry name" value="ilvE_II"/>
    <property type="match status" value="1"/>
</dbReference>
<dbReference type="CDD" id="cd00086">
    <property type="entry name" value="homeodomain"/>
    <property type="match status" value="1"/>
</dbReference>
<name>A0ABR0PHY9_GOSAR</name>
<dbReference type="Gene3D" id="3.20.10.10">
    <property type="entry name" value="D-amino Acid Aminotransferase, subunit A, domain 2"/>
    <property type="match status" value="1"/>
</dbReference>
<evidence type="ECO:0000259" key="16">
    <source>
        <dbReference type="PROSITE" id="PS51213"/>
    </source>
</evidence>
<keyword evidence="6 12" id="KW-0663">Pyridoxal phosphate</keyword>
<dbReference type="Proteomes" id="UP001358586">
    <property type="component" value="Chromosome 6"/>
</dbReference>
<evidence type="ECO:0000256" key="7">
    <source>
        <dbReference type="ARBA" id="ARBA00023125"/>
    </source>
</evidence>
<dbReference type="SMART" id="SM00389">
    <property type="entry name" value="HOX"/>
    <property type="match status" value="1"/>
</dbReference>
<dbReference type="PROSITE" id="PS51213">
    <property type="entry name" value="ELK"/>
    <property type="match status" value="1"/>
</dbReference>
<dbReference type="SUPFAM" id="SSF56752">
    <property type="entry name" value="D-aminoacid aminotransferase-like PLP-dependent enzymes"/>
    <property type="match status" value="1"/>
</dbReference>
<keyword evidence="5 13" id="KW-0808">Transferase</keyword>
<dbReference type="InterPro" id="IPR033939">
    <property type="entry name" value="BCAT_family"/>
</dbReference>
<dbReference type="PROSITE" id="PS50071">
    <property type="entry name" value="HOMEOBOX_2"/>
    <property type="match status" value="1"/>
</dbReference>
<evidence type="ECO:0000256" key="9">
    <source>
        <dbReference type="ARBA" id="ARBA00023242"/>
    </source>
</evidence>
<dbReference type="PANTHER" id="PTHR42825">
    <property type="entry name" value="AMINO ACID AMINOTRANSFERASE"/>
    <property type="match status" value="1"/>
</dbReference>
<feature type="compositionally biased region" description="Basic and acidic residues" evidence="14">
    <location>
        <begin position="477"/>
        <end position="511"/>
    </location>
</feature>
<gene>
    <name evidence="17" type="ORF">PVK06_018805</name>
</gene>
<keyword evidence="18" id="KW-1185">Reference proteome</keyword>
<proteinExistence type="inferred from homology"/>
<dbReference type="Pfam" id="PF01063">
    <property type="entry name" value="Aminotran_4"/>
    <property type="match status" value="1"/>
</dbReference>
<keyword evidence="9 10" id="KW-0539">Nucleus</keyword>
<feature type="DNA-binding region" description="Homeobox; TALE-type" evidence="10">
    <location>
        <begin position="266"/>
        <end position="329"/>
    </location>
</feature>
<evidence type="ECO:0000256" key="1">
    <source>
        <dbReference type="ARBA" id="ARBA00001933"/>
    </source>
</evidence>
<dbReference type="SMART" id="SM01188">
    <property type="entry name" value="ELK"/>
    <property type="match status" value="1"/>
</dbReference>
<dbReference type="InterPro" id="IPR001544">
    <property type="entry name" value="Aminotrans_IV"/>
</dbReference>
<evidence type="ECO:0000256" key="10">
    <source>
        <dbReference type="PROSITE-ProRule" id="PRU00108"/>
    </source>
</evidence>
<evidence type="ECO:0000313" key="17">
    <source>
        <dbReference type="EMBL" id="KAK5824042.1"/>
    </source>
</evidence>
<dbReference type="InterPro" id="IPR017970">
    <property type="entry name" value="Homeobox_CS"/>
</dbReference>
<keyword evidence="8 10" id="KW-0371">Homeobox</keyword>
<dbReference type="Gene3D" id="1.10.10.60">
    <property type="entry name" value="Homeodomain-like"/>
    <property type="match status" value="1"/>
</dbReference>
<dbReference type="CDD" id="cd00590">
    <property type="entry name" value="RRM_SF"/>
    <property type="match status" value="1"/>
</dbReference>
<dbReference type="Pfam" id="PF03791">
    <property type="entry name" value="KNOX2"/>
    <property type="match status" value="1"/>
</dbReference>
<evidence type="ECO:0000256" key="6">
    <source>
        <dbReference type="ARBA" id="ARBA00022898"/>
    </source>
</evidence>
<dbReference type="SMART" id="SM01255">
    <property type="entry name" value="KNOX1"/>
    <property type="match status" value="1"/>
</dbReference>
<dbReference type="NCBIfam" id="NF009897">
    <property type="entry name" value="PRK13357.1"/>
    <property type="match status" value="1"/>
</dbReference>
<comment type="similarity">
    <text evidence="3 13">Belongs to the class-IV pyridoxal-phosphate-dependent aminotransferase family.</text>
</comment>
<dbReference type="Pfam" id="PF03789">
    <property type="entry name" value="ELK"/>
    <property type="match status" value="1"/>
</dbReference>
<keyword evidence="13" id="KW-0100">Branched-chain amino acid biosynthesis</keyword>
<evidence type="ECO:0000256" key="14">
    <source>
        <dbReference type="SAM" id="MobiDB-lite"/>
    </source>
</evidence>
<dbReference type="EC" id="2.6.1.42" evidence="13"/>
<dbReference type="Gene3D" id="3.30.470.10">
    <property type="match status" value="1"/>
</dbReference>
<keyword evidence="4 13" id="KW-0032">Aminotransferase</keyword>
<organism evidence="17 18">
    <name type="scientific">Gossypium arboreum</name>
    <name type="common">Tree cotton</name>
    <name type="synonym">Gossypium nanking</name>
    <dbReference type="NCBI Taxonomy" id="29729"/>
    <lineage>
        <taxon>Eukaryota</taxon>
        <taxon>Viridiplantae</taxon>
        <taxon>Streptophyta</taxon>
        <taxon>Embryophyta</taxon>
        <taxon>Tracheophyta</taxon>
        <taxon>Spermatophyta</taxon>
        <taxon>Magnoliopsida</taxon>
        <taxon>eudicotyledons</taxon>
        <taxon>Gunneridae</taxon>
        <taxon>Pentapetalae</taxon>
        <taxon>rosids</taxon>
        <taxon>malvids</taxon>
        <taxon>Malvales</taxon>
        <taxon>Malvaceae</taxon>
        <taxon>Malvoideae</taxon>
        <taxon>Gossypium</taxon>
    </lineage>
</organism>
<evidence type="ECO:0000256" key="2">
    <source>
        <dbReference type="ARBA" id="ARBA00004123"/>
    </source>
</evidence>
<dbReference type="InterPro" id="IPR005540">
    <property type="entry name" value="KNOX1"/>
</dbReference>
<dbReference type="InterPro" id="IPR009057">
    <property type="entry name" value="Homeodomain-like_sf"/>
</dbReference>
<dbReference type="PROSITE" id="PS00770">
    <property type="entry name" value="AA_TRANSFER_CLASS_4"/>
    <property type="match status" value="1"/>
</dbReference>
<evidence type="ECO:0000256" key="8">
    <source>
        <dbReference type="ARBA" id="ARBA00023155"/>
    </source>
</evidence>
<dbReference type="InterPro" id="IPR035979">
    <property type="entry name" value="RBD_domain_sf"/>
</dbReference>
<dbReference type="Pfam" id="PF05920">
    <property type="entry name" value="Homeobox_KN"/>
    <property type="match status" value="1"/>
</dbReference>
<evidence type="ECO:0000313" key="18">
    <source>
        <dbReference type="Proteomes" id="UP001358586"/>
    </source>
</evidence>